<accession>A0A5C5ZGU9</accession>
<reference evidence="3 4" key="1">
    <citation type="submission" date="2019-02" db="EMBL/GenBank/DDBJ databases">
        <title>Deep-cultivation of Planctomycetes and their phenomic and genomic characterization uncovers novel biology.</title>
        <authorList>
            <person name="Wiegand S."/>
            <person name="Jogler M."/>
            <person name="Boedeker C."/>
            <person name="Pinto D."/>
            <person name="Vollmers J."/>
            <person name="Rivas-Marin E."/>
            <person name="Kohn T."/>
            <person name="Peeters S.H."/>
            <person name="Heuer A."/>
            <person name="Rast P."/>
            <person name="Oberbeckmann S."/>
            <person name="Bunk B."/>
            <person name="Jeske O."/>
            <person name="Meyerdierks A."/>
            <person name="Storesund J.E."/>
            <person name="Kallscheuer N."/>
            <person name="Luecker S."/>
            <person name="Lage O.M."/>
            <person name="Pohl T."/>
            <person name="Merkel B.J."/>
            <person name="Hornburger P."/>
            <person name="Mueller R.-W."/>
            <person name="Bruemmer F."/>
            <person name="Labrenz M."/>
            <person name="Spormann A.M."/>
            <person name="Op Den Camp H."/>
            <person name="Overmann J."/>
            <person name="Amann R."/>
            <person name="Jetten M.S.M."/>
            <person name="Mascher T."/>
            <person name="Medema M.H."/>
            <person name="Devos D.P."/>
            <person name="Kaster A.-K."/>
            <person name="Ovreas L."/>
            <person name="Rohde M."/>
            <person name="Galperin M.Y."/>
            <person name="Jogler C."/>
        </authorList>
    </citation>
    <scope>NUCLEOTIDE SEQUENCE [LARGE SCALE GENOMIC DNA]</scope>
    <source>
        <strain evidence="3 4">Mal64</strain>
    </source>
</reference>
<dbReference type="GO" id="GO:0000272">
    <property type="term" value="P:polysaccharide catabolic process"/>
    <property type="evidence" value="ECO:0007669"/>
    <property type="project" value="InterPro"/>
</dbReference>
<keyword evidence="4" id="KW-1185">Reference proteome</keyword>
<dbReference type="InterPro" id="IPR059226">
    <property type="entry name" value="Choice_anch_Q_dom"/>
</dbReference>
<evidence type="ECO:0000313" key="4">
    <source>
        <dbReference type="Proteomes" id="UP000315440"/>
    </source>
</evidence>
<dbReference type="NCBIfam" id="NF041518">
    <property type="entry name" value="choice_anch_Q"/>
    <property type="match status" value="5"/>
</dbReference>
<name>A0A5C5ZGU9_9BACT</name>
<evidence type="ECO:0000256" key="2">
    <source>
        <dbReference type="SAM" id="MobiDB-lite"/>
    </source>
</evidence>
<dbReference type="InterPro" id="IPR036439">
    <property type="entry name" value="Dockerin_dom_sf"/>
</dbReference>
<dbReference type="InterPro" id="IPR006626">
    <property type="entry name" value="PbH1"/>
</dbReference>
<dbReference type="SUPFAM" id="SSF51126">
    <property type="entry name" value="Pectin lyase-like"/>
    <property type="match status" value="8"/>
</dbReference>
<evidence type="ECO:0000313" key="3">
    <source>
        <dbReference type="EMBL" id="TWT86639.1"/>
    </source>
</evidence>
<feature type="region of interest" description="Disordered" evidence="2">
    <location>
        <begin position="1380"/>
        <end position="1418"/>
    </location>
</feature>
<proteinExistence type="predicted"/>
<dbReference type="SMART" id="SM00710">
    <property type="entry name" value="PbH1"/>
    <property type="match status" value="25"/>
</dbReference>
<dbReference type="EMBL" id="SJPQ01000004">
    <property type="protein sequence ID" value="TWT86639.1"/>
    <property type="molecule type" value="Genomic_DNA"/>
</dbReference>
<feature type="compositionally biased region" description="Basic and acidic residues" evidence="2">
    <location>
        <begin position="2552"/>
        <end position="2563"/>
    </location>
</feature>
<feature type="region of interest" description="Disordered" evidence="2">
    <location>
        <begin position="2526"/>
        <end position="2574"/>
    </location>
</feature>
<dbReference type="SUPFAM" id="SSF63446">
    <property type="entry name" value="Type I dockerin domain"/>
    <property type="match status" value="1"/>
</dbReference>
<dbReference type="Proteomes" id="UP000315440">
    <property type="component" value="Unassembled WGS sequence"/>
</dbReference>
<protein>
    <recommendedName>
        <fullName evidence="1">Probable pectate lyase C</fullName>
    </recommendedName>
</protein>
<feature type="compositionally biased region" description="Polar residues" evidence="2">
    <location>
        <begin position="2564"/>
        <end position="2574"/>
    </location>
</feature>
<gene>
    <name evidence="3" type="ORF">Mal64_34680</name>
</gene>
<dbReference type="Gene3D" id="2.160.20.10">
    <property type="entry name" value="Single-stranded right-handed beta-helix, Pectin lyase-like"/>
    <property type="match status" value="5"/>
</dbReference>
<dbReference type="InterPro" id="IPR012334">
    <property type="entry name" value="Pectin_lyas_fold"/>
</dbReference>
<dbReference type="PROSITE" id="PS00018">
    <property type="entry name" value="EF_HAND_1"/>
    <property type="match status" value="1"/>
</dbReference>
<organism evidence="3 4">
    <name type="scientific">Pseudobythopirellula maris</name>
    <dbReference type="NCBI Taxonomy" id="2527991"/>
    <lineage>
        <taxon>Bacteria</taxon>
        <taxon>Pseudomonadati</taxon>
        <taxon>Planctomycetota</taxon>
        <taxon>Planctomycetia</taxon>
        <taxon>Pirellulales</taxon>
        <taxon>Lacipirellulaceae</taxon>
        <taxon>Pseudobythopirellula</taxon>
    </lineage>
</organism>
<evidence type="ECO:0000256" key="1">
    <source>
        <dbReference type="ARBA" id="ARBA00016512"/>
    </source>
</evidence>
<dbReference type="Gene3D" id="1.10.1330.10">
    <property type="entry name" value="Dockerin domain"/>
    <property type="match status" value="1"/>
</dbReference>
<sequence>MGNTSDLVNGDVSSIEGLIATDGGDGVSLREAILAANATEGEDVIGFDLSLSGQTIALAGAQLESTDALVIDATALDERPVIDAGGLSRVIQADAYLRVAGLELANGAVDGPGGAIYSPSAELILEDTAVVDSKATGGGGGVFSLGGTRVVRSEIRGNSTTGDESKGGGVYSRFGAFEIEDSTISGNHTEGMEARGGGVYASSTTSITRSSISGNYTEGDSSNGGGIFTFYGAVTFVDSTVTDNYTLSTDSRGGGIAARGLGSPTIVLEETLVSRNHTEGIGASGGGVWSLDAPVEAYSSEISYNETRGESARGGGVYVEGEFVLHASVLRGNTTLGRNSGGGGAYTRSVVIDSSEISDNTTAGGGGVGGGLMVVVGSVQIIDSTLSNNRTSGPRSPGGAGYFDLRNSSEIRIDRSTITENEALGDDSDAGGLAINSEKAVITNTIIAANLAADRYADIRSTNSASVYAFNLIGDNDGVNLAESSTPDAAGNLVGSSAGAGVLDPRLAPLGDNGGPTRTHDLLNGSPAFNAGDPAILSDSGYDQRGEPFPRVTVGRADIGAVERYFTTYTVDRSTDEFDGNYREGDLSLREAIFLANESLEVARIQFSPTFAGRTILLTKGELEISAPLIVDASNLLRNVEIDARGQSRVLSITAEAGDVTLVGVDLTGGRTVENNPTIFDYTNSGGAIRSLSDGLLTIEGSLISWNRTQGHGAQGGAIFATGDVRLVQSTLSGNKTEGLSSNGGAIAAHGNLEIVRSTLSENQAAGASGGGIWFSGEGLSVEGSIVAGNTATGGGNDLEPAAGSFSLRYSLVADANGPSGPDNALLIALASGQGNLFTTSGTLDAGVAPLGDYGGRTLTHALLPGSVAINAGEPETSDVVLDVRGYPFDRVAEGRIDMGAYESQALSLVVDTTEDAVDGDFSVGRLSLREAAAIAEANPGADTIVFSPELAGQTISLIYNEFHISDTVTIDGTALAEPLTIDAHGESRIFEFLDDSNDYTLAGLVLTGGRATRSGGGGAIISASSGILTLERMTIQNSGTTGREAPGGGVYTEGGLRIIDSLLTGNTTVGQDSPGGAAWTEAGDLSIENSTIEHNHTEGFRAHGGGVGSKSGNVRIVSSKVNYNYISGSSAQGGGVVGYKLLTIHASTIDSNSVRGNSYYDNGGGVYGEDVILTESVVSDNYVNGLYGHGGGVFGRSLEVTGSTIEGNSLTGEKMTGAGLFSFDLTVSDSLISGNHIEGPQGKGGGIGVYGPGSIYNSTISGNHTEGEDSRGGGLFRTGVHQVYDRLTIEQSTITGNSASSGGGVWEGWFPTQIQGSIVAGNSSLFASPDLHSSSSPNIVFSLIGDNAGTTLAETRTPDENGNLIGSSAGSGVIDPMLGPLADNGGRNQTHAILPGSPAIEAGDLDTDDEGYDQRGEPFERVSGRRIDIGAFEALSLYVDNQIDETDGDYSSGNLSLREALEIANARPGNDLILFDEALSGRTILLDGEALTLTETITIDSSALDARVQIDAQGLSRIFEISAGADNVTLKSLKLRGGRTETDFYYGSYESQGGAIISGSEGMLFLSQVVLTDNTAIGGYARGGAIDTKGDLELADSVVSGNHTEGPHASGGGLYVRGQLTLTDSILERNYTSGGSGSGGGAFVFGDALLQNSWVLDNRTEERFSPGGGLYVRGGLVIERGGVERNTTLGVSSPGGGVFVGGDATFSTATIGWNTTRGDHSAGGAVFTEGRLSGRDTLFRDNTTLGGESPGGAIAASEVNLLQSTVSGSLTHGAESSGGGVSATGAITLAQSTVVNNHALFTGVRGGGLSADGTVEISGSILAKNTATGGAPDLDSDALVTTVQYSFIGDTDGLLQASSDSPDASGNLIGDSSTVGAIDPLLGPLADNGGPTATHLPLTSSPIIDAGDPLFDPQISTPPLASDQRGAGLPRVWGERIDLGAIEWVGNIVVDSLDGGSDGDVSPGHLSLREAIALANLNPGADTIGFDPSLAGGTILLGGAELELTEAATLDASMANEGVTIDAERLSRVLHFTASTGDFSIVNLRIQNGLTTGDNPHWDPPSPPPSYIYNGGAIRSITSGKLIITRSVVSDSEVEGVYTSGGGVFAEGPVVITESSIQRNHAPNEIGGFGGGILAPSVTVRKSSITHNTSATSGGGVYSQFVFVDQSEILGNASYSGAGLRARNAEVARSLIQKNTASSRGGGMYVYESALITESLIGNNTSVFGAGVYSANRLVVEQSTFSGNKGEPSRSTRGGAIWSSGYTRLTNSTVTFNSSSLGAGLYASGEILVVGSILTANLAANPSYEVFLDDEGPNSLEIRHSLIGSRTDEIVSLGEDNVIADDPMLAPLADNGGPTPTHLPLPGSPAIDAGDPTVEFAHGEFDQRGMGYFRLAGGGVDIGAIEIQADAPPLIGDYNGNGVVDGADFTVWRDALDEMVAPYEGADGDGDGVITRNDYTVWTEHFGETLSSPLQVTQAQGYFNEVAGVDEAFAADVQAGDSMLSPEYPRITQAQLPIKENDAVVTLRAPDEDFQADKPNKTSASRRYHKLQVGVRERTSLPEHDPTPSTRLDSTLSPESATDNLLLLLVERHVRYRSTDSELINPEATSDEAFADEEDWLDVVGECRDFIAAR</sequence>
<dbReference type="InterPro" id="IPR018247">
    <property type="entry name" value="EF_Hand_1_Ca_BS"/>
</dbReference>
<comment type="caution">
    <text evidence="3">The sequence shown here is derived from an EMBL/GenBank/DDBJ whole genome shotgun (WGS) entry which is preliminary data.</text>
</comment>
<dbReference type="InterPro" id="IPR011050">
    <property type="entry name" value="Pectin_lyase_fold/virulence"/>
</dbReference>
<feature type="compositionally biased region" description="Basic and acidic residues" evidence="2">
    <location>
        <begin position="2526"/>
        <end position="2537"/>
    </location>
</feature>